<proteinExistence type="predicted"/>
<dbReference type="RefSeq" id="WP_127073124.1">
    <property type="nucleotide sequence ID" value="NZ_BMKB01000001.1"/>
</dbReference>
<accession>A0A916R7A2</accession>
<evidence type="ECO:0000256" key="1">
    <source>
        <dbReference type="SAM" id="MobiDB-lite"/>
    </source>
</evidence>
<evidence type="ECO:0000313" key="3">
    <source>
        <dbReference type="EMBL" id="GGA41360.1"/>
    </source>
</evidence>
<dbReference type="Proteomes" id="UP000596977">
    <property type="component" value="Unassembled WGS sequence"/>
</dbReference>
<name>A0A916R7A2_9HYPH</name>
<feature type="region of interest" description="Disordered" evidence="1">
    <location>
        <begin position="78"/>
        <end position="100"/>
    </location>
</feature>
<sequence>MLKWTLGLIGVWWRYYQTIRELEHLDRHLRADLGIDGETMRALAWRAACNGAPLSIYDWKTDRYESVGAMPARMSPAHRLNRTDCDTADPTSKTQLKRAA</sequence>
<feature type="domain" description="YjiS-like" evidence="2">
    <location>
        <begin position="9"/>
        <end position="35"/>
    </location>
</feature>
<evidence type="ECO:0000313" key="4">
    <source>
        <dbReference type="Proteomes" id="UP000596977"/>
    </source>
</evidence>
<dbReference type="EMBL" id="BMKB01000001">
    <property type="protein sequence ID" value="GGA41360.1"/>
    <property type="molecule type" value="Genomic_DNA"/>
</dbReference>
<dbReference type="OrthoDB" id="8244198at2"/>
<dbReference type="InterPro" id="IPR009506">
    <property type="entry name" value="YjiS-like"/>
</dbReference>
<protein>
    <recommendedName>
        <fullName evidence="2">YjiS-like domain-containing protein</fullName>
    </recommendedName>
</protein>
<dbReference type="AlphaFoldDB" id="A0A916R7A2"/>
<keyword evidence="4" id="KW-1185">Reference proteome</keyword>
<organism evidence="3 4">
    <name type="scientific">Pelagibacterium lentulum</name>
    <dbReference type="NCBI Taxonomy" id="2029865"/>
    <lineage>
        <taxon>Bacteria</taxon>
        <taxon>Pseudomonadati</taxon>
        <taxon>Pseudomonadota</taxon>
        <taxon>Alphaproteobacteria</taxon>
        <taxon>Hyphomicrobiales</taxon>
        <taxon>Devosiaceae</taxon>
        <taxon>Pelagibacterium</taxon>
    </lineage>
</organism>
<gene>
    <name evidence="3" type="ORF">GCM10011499_08730</name>
</gene>
<dbReference type="Pfam" id="PF06568">
    <property type="entry name" value="YjiS-like"/>
    <property type="match status" value="1"/>
</dbReference>
<reference evidence="3 4" key="1">
    <citation type="journal article" date="2014" name="Int. J. Syst. Evol. Microbiol.">
        <title>Complete genome sequence of Corynebacterium casei LMG S-19264T (=DSM 44701T), isolated from a smear-ripened cheese.</title>
        <authorList>
            <consortium name="US DOE Joint Genome Institute (JGI-PGF)"/>
            <person name="Walter F."/>
            <person name="Albersmeier A."/>
            <person name="Kalinowski J."/>
            <person name="Ruckert C."/>
        </authorList>
    </citation>
    <scope>NUCLEOTIDE SEQUENCE [LARGE SCALE GENOMIC DNA]</scope>
    <source>
        <strain evidence="3 4">CGMCC 1.15896</strain>
    </source>
</reference>
<comment type="caution">
    <text evidence="3">The sequence shown here is derived from an EMBL/GenBank/DDBJ whole genome shotgun (WGS) entry which is preliminary data.</text>
</comment>
<evidence type="ECO:0000259" key="2">
    <source>
        <dbReference type="Pfam" id="PF06568"/>
    </source>
</evidence>